<keyword evidence="1" id="KW-0472">Membrane</keyword>
<organism evidence="2 3">
    <name type="scientific">Mucilaginibacter gynuensis</name>
    <dbReference type="NCBI Taxonomy" id="1302236"/>
    <lineage>
        <taxon>Bacteria</taxon>
        <taxon>Pseudomonadati</taxon>
        <taxon>Bacteroidota</taxon>
        <taxon>Sphingobacteriia</taxon>
        <taxon>Sphingobacteriales</taxon>
        <taxon>Sphingobacteriaceae</taxon>
        <taxon>Mucilaginibacter</taxon>
    </lineage>
</organism>
<evidence type="ECO:0000256" key="1">
    <source>
        <dbReference type="SAM" id="Phobius"/>
    </source>
</evidence>
<dbReference type="EMBL" id="BAABFT010000004">
    <property type="protein sequence ID" value="GAA4320602.1"/>
    <property type="molecule type" value="Genomic_DNA"/>
</dbReference>
<protein>
    <recommendedName>
        <fullName evidence="4">Polyketide cyclase/dehydrase/lipid transport protein</fullName>
    </recommendedName>
</protein>
<feature type="transmembrane region" description="Helical" evidence="1">
    <location>
        <begin position="96"/>
        <end position="115"/>
    </location>
</feature>
<feature type="transmembrane region" description="Helical" evidence="1">
    <location>
        <begin position="35"/>
        <end position="59"/>
    </location>
</feature>
<evidence type="ECO:0000313" key="3">
    <source>
        <dbReference type="Proteomes" id="UP001500582"/>
    </source>
</evidence>
<evidence type="ECO:0000313" key="2">
    <source>
        <dbReference type="EMBL" id="GAA4320602.1"/>
    </source>
</evidence>
<keyword evidence="3" id="KW-1185">Reference proteome</keyword>
<evidence type="ECO:0008006" key="4">
    <source>
        <dbReference type="Google" id="ProtNLM"/>
    </source>
</evidence>
<dbReference type="RefSeq" id="WP_345210909.1">
    <property type="nucleotide sequence ID" value="NZ_BAABFT010000004.1"/>
</dbReference>
<keyword evidence="1" id="KW-1133">Transmembrane helix</keyword>
<accession>A0ABP8GAA3</accession>
<reference evidence="3" key="1">
    <citation type="journal article" date="2019" name="Int. J. Syst. Evol. Microbiol.">
        <title>The Global Catalogue of Microorganisms (GCM) 10K type strain sequencing project: providing services to taxonomists for standard genome sequencing and annotation.</title>
        <authorList>
            <consortium name="The Broad Institute Genomics Platform"/>
            <consortium name="The Broad Institute Genome Sequencing Center for Infectious Disease"/>
            <person name="Wu L."/>
            <person name="Ma J."/>
        </authorList>
    </citation>
    <scope>NUCLEOTIDE SEQUENCE [LARGE SCALE GENOMIC DNA]</scope>
    <source>
        <strain evidence="3">JCM 17705</strain>
    </source>
</reference>
<keyword evidence="1" id="KW-0812">Transmembrane</keyword>
<dbReference type="Proteomes" id="UP001500582">
    <property type="component" value="Unassembled WGS sequence"/>
</dbReference>
<proteinExistence type="predicted"/>
<sequence length="327" mass="37530">MIKPNIKRILLIVVLPLVFALIVHSLFNLESLNGLFTIMSVSFIFLVPFGIGALTIFLSGIESVKKMSYRVFTPWIPILAFMLLTMLASLEGWACWLMVLPLFLGASSLGGMVAGHYKLKKHRNENTYISVIALLPLLASPVERYIGDHPSVYKAYTYIDIKADKSEIWPNVTRVRAIKKDEDKGWLTEKLGFPRPIRAELNYNGVGGYRKAIFDKGLIFHEEVTDYKDQQEMSFTIKANPYEIQSTTMDEHVVIGGRYFDVMDGTYQLQQLNATTYRLYLYSHFKLTTTFNLYASLWAEWIMKDIQNNILQVIKERSELKSIVAMR</sequence>
<gene>
    <name evidence="2" type="ORF">GCM10023149_19950</name>
</gene>
<feature type="transmembrane region" description="Helical" evidence="1">
    <location>
        <begin position="71"/>
        <end position="90"/>
    </location>
</feature>
<comment type="caution">
    <text evidence="2">The sequence shown here is derived from an EMBL/GenBank/DDBJ whole genome shotgun (WGS) entry which is preliminary data.</text>
</comment>
<name>A0ABP8GAA3_9SPHI</name>